<evidence type="ECO:0000313" key="2">
    <source>
        <dbReference type="EMBL" id="KAJ8427751.1"/>
    </source>
</evidence>
<protein>
    <submittedName>
        <fullName evidence="2">Uncharacterized protein</fullName>
    </submittedName>
</protein>
<dbReference type="Proteomes" id="UP001153076">
    <property type="component" value="Unassembled WGS sequence"/>
</dbReference>
<organism evidence="2 3">
    <name type="scientific">Carnegiea gigantea</name>
    <dbReference type="NCBI Taxonomy" id="171969"/>
    <lineage>
        <taxon>Eukaryota</taxon>
        <taxon>Viridiplantae</taxon>
        <taxon>Streptophyta</taxon>
        <taxon>Embryophyta</taxon>
        <taxon>Tracheophyta</taxon>
        <taxon>Spermatophyta</taxon>
        <taxon>Magnoliopsida</taxon>
        <taxon>eudicotyledons</taxon>
        <taxon>Gunneridae</taxon>
        <taxon>Pentapetalae</taxon>
        <taxon>Caryophyllales</taxon>
        <taxon>Cactineae</taxon>
        <taxon>Cactaceae</taxon>
        <taxon>Cactoideae</taxon>
        <taxon>Echinocereeae</taxon>
        <taxon>Carnegiea</taxon>
    </lineage>
</organism>
<dbReference type="EMBL" id="JAKOGI010001101">
    <property type="protein sequence ID" value="KAJ8427751.1"/>
    <property type="molecule type" value="Genomic_DNA"/>
</dbReference>
<comment type="caution">
    <text evidence="2">The sequence shown here is derived from an EMBL/GenBank/DDBJ whole genome shotgun (WGS) entry which is preliminary data.</text>
</comment>
<name>A0A9Q1GVL6_9CARY</name>
<accession>A0A9Q1GVL6</accession>
<evidence type="ECO:0000313" key="3">
    <source>
        <dbReference type="Proteomes" id="UP001153076"/>
    </source>
</evidence>
<proteinExistence type="predicted"/>
<dbReference type="AlphaFoldDB" id="A0A9Q1GVL6"/>
<reference evidence="2" key="1">
    <citation type="submission" date="2022-04" db="EMBL/GenBank/DDBJ databases">
        <title>Carnegiea gigantea Genome sequencing and assembly v2.</title>
        <authorList>
            <person name="Copetti D."/>
            <person name="Sanderson M.J."/>
            <person name="Burquez A."/>
            <person name="Wojciechowski M.F."/>
        </authorList>
    </citation>
    <scope>NUCLEOTIDE SEQUENCE</scope>
    <source>
        <strain evidence="2">SGP5-SGP5p</strain>
        <tissue evidence="2">Aerial part</tissue>
    </source>
</reference>
<feature type="compositionally biased region" description="Low complexity" evidence="1">
    <location>
        <begin position="91"/>
        <end position="130"/>
    </location>
</feature>
<evidence type="ECO:0000256" key="1">
    <source>
        <dbReference type="SAM" id="MobiDB-lite"/>
    </source>
</evidence>
<feature type="region of interest" description="Disordered" evidence="1">
    <location>
        <begin position="30"/>
        <end position="54"/>
    </location>
</feature>
<gene>
    <name evidence="2" type="ORF">Cgig2_008555</name>
</gene>
<sequence>MDVWLQDIDERLRDAYVPRLIEILANPQPLVSPEETSRRRGTPPARRMAKMKSTPHVRTLDELLVEEALKGHICSASSPQRLRIEILSANSRSSSVGTSPSSSSDGASTDSSFDGSSSRSSLGEALISSSTPADPNAPGRVVHKKRGCASIGTVPDVVAEGLVFPGAASRADS</sequence>
<keyword evidence="3" id="KW-1185">Reference proteome</keyword>
<feature type="region of interest" description="Disordered" evidence="1">
    <location>
        <begin position="89"/>
        <end position="142"/>
    </location>
</feature>